<dbReference type="NCBIfam" id="TIGR01730">
    <property type="entry name" value="RND_mfp"/>
    <property type="match status" value="1"/>
</dbReference>
<dbReference type="GO" id="GO:0016020">
    <property type="term" value="C:membrane"/>
    <property type="evidence" value="ECO:0007669"/>
    <property type="project" value="InterPro"/>
</dbReference>
<dbReference type="InterPro" id="IPR050465">
    <property type="entry name" value="UPF0194_transport"/>
</dbReference>
<dbReference type="Pfam" id="PF25954">
    <property type="entry name" value="Beta-barrel_RND_2"/>
    <property type="match status" value="1"/>
</dbReference>
<dbReference type="PANTHER" id="PTHR32347:SF14">
    <property type="entry name" value="EFFLUX SYSTEM COMPONENT YKNX-RELATED"/>
    <property type="match status" value="1"/>
</dbReference>
<dbReference type="Gene3D" id="2.40.420.20">
    <property type="match status" value="1"/>
</dbReference>
<organism evidence="8 9">
    <name type="scientific">Dolichospermum compactum NIES-806</name>
    <dbReference type="NCBI Taxonomy" id="1973481"/>
    <lineage>
        <taxon>Bacteria</taxon>
        <taxon>Bacillati</taxon>
        <taxon>Cyanobacteriota</taxon>
        <taxon>Cyanophyceae</taxon>
        <taxon>Nostocales</taxon>
        <taxon>Aphanizomenonaceae</taxon>
        <taxon>Dolichospermum</taxon>
        <taxon>Dolichospermum compactum</taxon>
    </lineage>
</organism>
<feature type="domain" description="CusB-like beta-barrel" evidence="6">
    <location>
        <begin position="286"/>
        <end position="359"/>
    </location>
</feature>
<dbReference type="SUPFAM" id="SSF111369">
    <property type="entry name" value="HlyD-like secretion proteins"/>
    <property type="match status" value="2"/>
</dbReference>
<dbReference type="Pfam" id="PF25967">
    <property type="entry name" value="RND-MFP_C"/>
    <property type="match status" value="1"/>
</dbReference>
<evidence type="ECO:0000259" key="7">
    <source>
        <dbReference type="Pfam" id="PF25967"/>
    </source>
</evidence>
<sequence>MNIKNPTPLLIGLTAFGLSGIAIAYFSHWYQPSKKDITDLTVPVTTSDLKIKIKTNGVVQPVRKINIGPRETGRIAKLYVDEGSYVQKGQLVAEMERQAFQAQVNQYRALLWKAKAELQEKRKGYRPEEIAIAQADVHKYTAQVREAQSRLALASQRVQRRQYPVSQGAISRDELDAALNEEKSAKDNLQQAKFSLISAQQQLKKLLSGYQAEEITKAAAEVAQATAQLQFYENQLENTFIRAPFAGLITRRFAQAGDFVTPNTSVSTNEGGTSASIAELSSGLEIEAKVPEVNMAQIQKNQPVEIRLDAFPEKVFQGQVRLIAPRGVKEENVTFMRVKIALATGQDQLKVGLNVKLTFLVNDIRNALVIPSAAVVSGKQGQVGVLLPDKDNQAKFHPIQVGITSGDKTQILGGLSEGERVFIQPPANQLIDGVDRPMGS</sequence>
<dbReference type="PRINTS" id="PR01490">
    <property type="entry name" value="RTXTOXIND"/>
</dbReference>
<dbReference type="PANTHER" id="PTHR32347">
    <property type="entry name" value="EFFLUX SYSTEM COMPONENT YKNX-RELATED"/>
    <property type="match status" value="1"/>
</dbReference>
<evidence type="ECO:0000313" key="8">
    <source>
        <dbReference type="EMBL" id="BAZ88388.1"/>
    </source>
</evidence>
<feature type="domain" description="Multidrug resistance protein MdtA-like C-terminal permuted SH3" evidence="7">
    <location>
        <begin position="366"/>
        <end position="423"/>
    </location>
</feature>
<dbReference type="Proteomes" id="UP000218702">
    <property type="component" value="Chromosome"/>
</dbReference>
<dbReference type="RefSeq" id="WP_096670928.1">
    <property type="nucleotide sequence ID" value="NZ_AP018316.1"/>
</dbReference>
<gene>
    <name evidence="8" type="ORF">NIES806_46250</name>
</gene>
<evidence type="ECO:0000313" key="9">
    <source>
        <dbReference type="Proteomes" id="UP000218702"/>
    </source>
</evidence>
<evidence type="ECO:0000256" key="4">
    <source>
        <dbReference type="SAM" id="Coils"/>
    </source>
</evidence>
<dbReference type="AlphaFoldDB" id="A0A1Z4VAC0"/>
<feature type="coiled-coil region" evidence="4">
    <location>
        <begin position="130"/>
        <end position="242"/>
    </location>
</feature>
<dbReference type="Gene3D" id="2.40.30.170">
    <property type="match status" value="1"/>
</dbReference>
<name>A0A1Z4VAC0_9CYAN</name>
<dbReference type="EMBL" id="AP018316">
    <property type="protein sequence ID" value="BAZ88388.1"/>
    <property type="molecule type" value="Genomic_DNA"/>
</dbReference>
<dbReference type="InterPro" id="IPR059052">
    <property type="entry name" value="HH_YbhG-like"/>
</dbReference>
<protein>
    <recommendedName>
        <fullName evidence="10">RND family efflux transporter MFP subunit</fullName>
    </recommendedName>
</protein>
<dbReference type="InterPro" id="IPR058792">
    <property type="entry name" value="Beta-barrel_RND_2"/>
</dbReference>
<proteinExistence type="inferred from homology"/>
<dbReference type="GO" id="GO:0030313">
    <property type="term" value="C:cell envelope"/>
    <property type="evidence" value="ECO:0007669"/>
    <property type="project" value="UniProtKB-SubCell"/>
</dbReference>
<dbReference type="Gene3D" id="2.40.50.100">
    <property type="match status" value="1"/>
</dbReference>
<evidence type="ECO:0000259" key="6">
    <source>
        <dbReference type="Pfam" id="PF25954"/>
    </source>
</evidence>
<dbReference type="OrthoDB" id="505602at2"/>
<evidence type="ECO:0000256" key="1">
    <source>
        <dbReference type="ARBA" id="ARBA00004196"/>
    </source>
</evidence>
<dbReference type="GO" id="GO:0022857">
    <property type="term" value="F:transmembrane transporter activity"/>
    <property type="evidence" value="ECO:0007669"/>
    <property type="project" value="InterPro"/>
</dbReference>
<dbReference type="Pfam" id="PF25881">
    <property type="entry name" value="HH_YBHG"/>
    <property type="match status" value="1"/>
</dbReference>
<comment type="similarity">
    <text evidence="2">Belongs to the membrane fusion protein (MFP) (TC 8.A.1) family.</text>
</comment>
<feature type="domain" description="YbhG-like alpha-helical hairpin" evidence="5">
    <location>
        <begin position="95"/>
        <end position="238"/>
    </location>
</feature>
<dbReference type="InterPro" id="IPR006143">
    <property type="entry name" value="RND_pump_MFP"/>
</dbReference>
<evidence type="ECO:0008006" key="10">
    <source>
        <dbReference type="Google" id="ProtNLM"/>
    </source>
</evidence>
<evidence type="ECO:0000259" key="5">
    <source>
        <dbReference type="Pfam" id="PF25881"/>
    </source>
</evidence>
<evidence type="ECO:0000256" key="2">
    <source>
        <dbReference type="ARBA" id="ARBA00009477"/>
    </source>
</evidence>
<dbReference type="InterPro" id="IPR058627">
    <property type="entry name" value="MdtA-like_C"/>
</dbReference>
<accession>A0A1Z4VAC0</accession>
<comment type="subcellular location">
    <subcellularLocation>
        <location evidence="1">Cell envelope</location>
    </subcellularLocation>
</comment>
<reference evidence="8 9" key="1">
    <citation type="submission" date="2017-06" db="EMBL/GenBank/DDBJ databases">
        <title>Genome sequencing of cyanobaciteial culture collection at National Institute for Environmental Studies (NIES).</title>
        <authorList>
            <person name="Hirose Y."/>
            <person name="Shimura Y."/>
            <person name="Fujisawa T."/>
            <person name="Nakamura Y."/>
            <person name="Kawachi M."/>
        </authorList>
    </citation>
    <scope>NUCLEOTIDE SEQUENCE [LARGE SCALE GENOMIC DNA]</scope>
    <source>
        <strain evidence="8 9">NIES-806</strain>
    </source>
</reference>
<dbReference type="KEGG" id="dcm:NIES806_46250"/>
<dbReference type="Gene3D" id="1.10.287.470">
    <property type="entry name" value="Helix hairpin bin"/>
    <property type="match status" value="2"/>
</dbReference>
<keyword evidence="3 4" id="KW-0175">Coiled coil</keyword>
<keyword evidence="9" id="KW-1185">Reference proteome</keyword>
<evidence type="ECO:0000256" key="3">
    <source>
        <dbReference type="ARBA" id="ARBA00023054"/>
    </source>
</evidence>